<keyword evidence="2" id="KW-1185">Reference proteome</keyword>
<dbReference type="VEuPathDB" id="PlasmoDB:PCYB_002660"/>
<dbReference type="Pfam" id="PF05795">
    <property type="entry name" value="Plasmodium_Vir"/>
    <property type="match status" value="1"/>
</dbReference>
<reference evidence="1 2" key="1">
    <citation type="journal article" date="2012" name="Nat. Genet.">
        <title>Plasmodium cynomolgi genome sequences provide insight into Plasmodium vivax and the monkey malaria clade.</title>
        <authorList>
            <person name="Tachibana S."/>
            <person name="Sullivan S.A."/>
            <person name="Kawai S."/>
            <person name="Nakamura S."/>
            <person name="Kim H.R."/>
            <person name="Goto N."/>
            <person name="Arisue N."/>
            <person name="Palacpac N.M.Q."/>
            <person name="Honma H."/>
            <person name="Yagi M."/>
            <person name="Tougan T."/>
            <person name="Katakai Y."/>
            <person name="Kaneko O."/>
            <person name="Mita T."/>
            <person name="Kita K."/>
            <person name="Yasutomi Y."/>
            <person name="Sutton P.L."/>
            <person name="Shakhbatyan R."/>
            <person name="Horii T."/>
            <person name="Yasunaga T."/>
            <person name="Barnwell J.W."/>
            <person name="Escalante A.A."/>
            <person name="Carlton J.M."/>
            <person name="Tanabe K."/>
        </authorList>
    </citation>
    <scope>NUCLEOTIDE SEQUENCE [LARGE SCALE GENOMIC DNA]</scope>
    <source>
        <strain evidence="1 2">B</strain>
    </source>
</reference>
<dbReference type="PhylomeDB" id="K6VJE6"/>
<gene>
    <name evidence="1" type="ORF">PCYB_002660</name>
</gene>
<sequence length="121" mass="14150">MGKSKNFDNKCNVFDEKSKNNPHAKKLCSSLVYYLEKIREMNTQQKSNKYCGYLHYCLYDKIGKIHNPSRTKIDDAGNEISGGKLKHPCIVPALKNFDLNKFKKEKFRIFILKIMKVFIIL</sequence>
<name>K6VJE6_PLACD</name>
<dbReference type="KEGG" id="pcy:PCYB_002660"/>
<proteinExistence type="predicted"/>
<evidence type="ECO:0000313" key="2">
    <source>
        <dbReference type="Proteomes" id="UP000006319"/>
    </source>
</evidence>
<organism evidence="1 2">
    <name type="scientific">Plasmodium cynomolgi (strain B)</name>
    <dbReference type="NCBI Taxonomy" id="1120755"/>
    <lineage>
        <taxon>Eukaryota</taxon>
        <taxon>Sar</taxon>
        <taxon>Alveolata</taxon>
        <taxon>Apicomplexa</taxon>
        <taxon>Aconoidasida</taxon>
        <taxon>Haemosporida</taxon>
        <taxon>Plasmodiidae</taxon>
        <taxon>Plasmodium</taxon>
        <taxon>Plasmodium (Plasmodium)</taxon>
    </lineage>
</organism>
<evidence type="ECO:0000313" key="1">
    <source>
        <dbReference type="EMBL" id="GAB69517.1"/>
    </source>
</evidence>
<dbReference type="InterPro" id="IPR008780">
    <property type="entry name" value="Plasmodium_Vir"/>
</dbReference>
<accession>K6VJE6</accession>
<dbReference type="RefSeq" id="XP_004227735.1">
    <property type="nucleotide sequence ID" value="XM_004227687.1"/>
</dbReference>
<dbReference type="GeneID" id="14696059"/>
<evidence type="ECO:0008006" key="3">
    <source>
        <dbReference type="Google" id="ProtNLM"/>
    </source>
</evidence>
<dbReference type="Proteomes" id="UP000006319">
    <property type="component" value="Unassembled WGS sequence"/>
</dbReference>
<dbReference type="AlphaFoldDB" id="K6VJE6"/>
<protein>
    <recommendedName>
        <fullName evidence="3">CYIR protein</fullName>
    </recommendedName>
</protein>
<feature type="non-terminal residue" evidence="1">
    <location>
        <position position="121"/>
    </location>
</feature>
<dbReference type="EMBL" id="DF157253">
    <property type="protein sequence ID" value="GAB69517.1"/>
    <property type="molecule type" value="Genomic_DNA"/>
</dbReference>
<dbReference type="OrthoDB" id="10361805at2759"/>